<dbReference type="EMBL" id="BMHZ01000005">
    <property type="protein sequence ID" value="GGH19082.1"/>
    <property type="molecule type" value="Genomic_DNA"/>
</dbReference>
<reference evidence="1" key="4">
    <citation type="submission" date="2024-05" db="EMBL/GenBank/DDBJ databases">
        <authorList>
            <person name="Sun Q."/>
            <person name="Zhou Y."/>
        </authorList>
    </citation>
    <scope>NUCLEOTIDE SEQUENCE</scope>
    <source>
        <strain evidence="1">CGMCC 1.15287</strain>
    </source>
</reference>
<accession>A0A7W6KF15</accession>
<name>A0A7W6KF15_9SPHI</name>
<comment type="caution">
    <text evidence="2">The sequence shown here is derived from an EMBL/GenBank/DDBJ whole genome shotgun (WGS) entry which is preliminary data.</text>
</comment>
<evidence type="ECO:0000313" key="4">
    <source>
        <dbReference type="Proteomes" id="UP000642938"/>
    </source>
</evidence>
<dbReference type="EMBL" id="JACIEF010000005">
    <property type="protein sequence ID" value="MBB4110640.1"/>
    <property type="molecule type" value="Genomic_DNA"/>
</dbReference>
<evidence type="ECO:0000313" key="1">
    <source>
        <dbReference type="EMBL" id="GGH19082.1"/>
    </source>
</evidence>
<sequence>MSRFKFFDEEIKQEETFKDKLEYLGGPNDLNYVIMQQQKTVANGQAISDTETKMLWQLENIKNDKEGYQLYLNQKEHDVLKTNSQLQELVGFAKLFNAPTSRLHLRFNKTGKVISVLNQSEILAIWQNMKENELLSLVNANSNESNLILKAGDKDFSDSVPLVNDGILYQLLFPSFYGIANRNHVTKVQRDFRSNIFNEKRIELSGERIVEGGGTDELMVRENFINGKRGDYTQEILKTYNTQYKPIFIADLDYMYRVNIDYKFFNHSGILKNVECEVEERLNNNFYFKSHYSFKLKNEQYG</sequence>
<organism evidence="2 3">
    <name type="scientific">Pedobacter zeae</name>
    <dbReference type="NCBI Taxonomy" id="1737356"/>
    <lineage>
        <taxon>Bacteria</taxon>
        <taxon>Pseudomonadati</taxon>
        <taxon>Bacteroidota</taxon>
        <taxon>Sphingobacteriia</taxon>
        <taxon>Sphingobacteriales</taxon>
        <taxon>Sphingobacteriaceae</taxon>
        <taxon>Pedobacter</taxon>
    </lineage>
</organism>
<gene>
    <name evidence="1" type="ORF">GCM10007422_43690</name>
    <name evidence="2" type="ORF">GGQ60_004680</name>
</gene>
<evidence type="ECO:0000313" key="2">
    <source>
        <dbReference type="EMBL" id="MBB4110640.1"/>
    </source>
</evidence>
<dbReference type="Proteomes" id="UP000642938">
    <property type="component" value="Unassembled WGS sequence"/>
</dbReference>
<evidence type="ECO:0000313" key="3">
    <source>
        <dbReference type="Proteomes" id="UP000532273"/>
    </source>
</evidence>
<reference evidence="4" key="2">
    <citation type="journal article" date="2019" name="Int. J. Syst. Evol. Microbiol.">
        <title>The Global Catalogue of Microorganisms (GCM) 10K type strain sequencing project: providing services to taxonomists for standard genome sequencing and annotation.</title>
        <authorList>
            <consortium name="The Broad Institute Genomics Platform"/>
            <consortium name="The Broad Institute Genome Sequencing Center for Infectious Disease"/>
            <person name="Wu L."/>
            <person name="Ma J."/>
        </authorList>
    </citation>
    <scope>NUCLEOTIDE SEQUENCE [LARGE SCALE GENOMIC DNA]</scope>
    <source>
        <strain evidence="4">CGMCC 1.15287</strain>
    </source>
</reference>
<dbReference type="RefSeq" id="WP_183768665.1">
    <property type="nucleotide sequence ID" value="NZ_BMHZ01000005.1"/>
</dbReference>
<dbReference type="Proteomes" id="UP000532273">
    <property type="component" value="Unassembled WGS sequence"/>
</dbReference>
<reference evidence="1" key="1">
    <citation type="journal article" date="2014" name="Int. J. Syst. Evol. Microbiol.">
        <title>Complete genome of a new Firmicutes species belonging to the dominant human colonic microbiota ('Ruminococcus bicirculans') reveals two chromosomes and a selective capacity to utilize plant glucans.</title>
        <authorList>
            <consortium name="NISC Comparative Sequencing Program"/>
            <person name="Wegmann U."/>
            <person name="Louis P."/>
            <person name="Goesmann A."/>
            <person name="Henrissat B."/>
            <person name="Duncan S.H."/>
            <person name="Flint H.J."/>
        </authorList>
    </citation>
    <scope>NUCLEOTIDE SEQUENCE</scope>
    <source>
        <strain evidence="1">CGMCC 1.15287</strain>
    </source>
</reference>
<dbReference type="AlphaFoldDB" id="A0A7W6KF15"/>
<reference evidence="2 3" key="3">
    <citation type="submission" date="2020-08" db="EMBL/GenBank/DDBJ databases">
        <title>Genomic Encyclopedia of Type Strains, Phase IV (KMG-IV): sequencing the most valuable type-strain genomes for metagenomic binning, comparative biology and taxonomic classification.</title>
        <authorList>
            <person name="Goeker M."/>
        </authorList>
    </citation>
    <scope>NUCLEOTIDE SEQUENCE [LARGE SCALE GENOMIC DNA]</scope>
    <source>
        <strain evidence="2 3">DSM 100774</strain>
    </source>
</reference>
<keyword evidence="4" id="KW-1185">Reference proteome</keyword>
<proteinExistence type="predicted"/>
<protein>
    <submittedName>
        <fullName evidence="2">Uncharacterized protein</fullName>
    </submittedName>
</protein>